<keyword evidence="6" id="KW-1185">Reference proteome</keyword>
<sequence>MEEEFGSPGRTIDIELGGQEVITIDLDNLDPDPQDVLDLLRDGQCTVWVWTKLASEYWRRGYVESAKRIGDAALESFGIQHENNDNLQPLLLLRANLQIALARRAPKVILPGAREDILPSDQLTKEKYSHEAATATNAALALTQASLSNSSSQLAFLTRGILQLDTRSFDEALRSFDQVLSEKPTNIVALLGKARILYARRSYGPALQMFQLVLRYSPNCQPDPRIGIGLCLLAMGNPEKAKAAWDRSYEVNPNEWAAQLLLGLEAINASKDASQSEATRAQLFLQGTKFVESAFRANQKNASAANALCELFIQKGQHKRALKLAERTIQFADTLTVLTEGHIRAARINHSEGNLTAATKHYTTASETLQKHPIAGIGLAGMQVLNDEMAGAIHTLDTLISTSQPKGPSQSTEPPTPALAFLASLRAYPRAGVSSSDVDKERAKARELFDRVTKSLSLTTSSPNSNALANDMAMYIEIAKLHQQISLEKTGKALREALRISSAGNSEARVEVGILNNLGVLAHLDDKYAEARGFYERALTNIASGTGESKGDVATSILYNLARVYEEEGEGTLAKEAYDKLLARHPEYVEAKIRLAHLLLSHNLSTQAHELVKQALTSESGNLNIRAYYTYFLIQSNLPKLAKDFVFATLKEHDKYDVYSLCAAGWIMYTQARELRGGSEVHEERRRGFQRSAEFYDKALQLDPCCAFAAQGLAIVTAEDSLGTGLVAGPGGQEEVSRRMKNAREALDVFAKVRESFHDGSVYMNMGHCYYARDEFDRAIESYETASIRFYRNQNTSVLLCLCRSWYAKAMKDQSYVAICTALQYAQKALHIQPSDKAVLYNIAMIQQKCAEMLFSLPPGKRKLEDLKWVIERAGNAQKLFASLASDKASIVPYSRDIADQRRKYGDNMLRKAAEHLATQTQFEDEVKARQDAARAKRQEERERQEQAEREKMEQLRIEAEKLAEERKKAREQALEWTREVRMGDSDDEKEKERKPRRSRKVRSETTSAAVSDEDEVPKKKRKGKLRKATGEEVADMDESPAMFTDDEDGEKPTKKRPKKRVVRDEDEEESSAPQRKKQYKSKEVLSDTDDEDMDG</sequence>
<dbReference type="GO" id="GO:0003746">
    <property type="term" value="F:translation elongation factor activity"/>
    <property type="evidence" value="ECO:0007669"/>
    <property type="project" value="UniProtKB-KW"/>
</dbReference>
<feature type="compositionally biased region" description="Basic residues" evidence="4">
    <location>
        <begin position="1019"/>
        <end position="1028"/>
    </location>
</feature>
<dbReference type="SUPFAM" id="SSF48452">
    <property type="entry name" value="TPR-like"/>
    <property type="match status" value="2"/>
</dbReference>
<evidence type="ECO:0000313" key="6">
    <source>
        <dbReference type="Proteomes" id="UP000017559"/>
    </source>
</evidence>
<keyword evidence="1" id="KW-0677">Repeat</keyword>
<dbReference type="GO" id="GO:0000993">
    <property type="term" value="F:RNA polymerase II complex binding"/>
    <property type="evidence" value="ECO:0007669"/>
    <property type="project" value="TreeGrafter"/>
</dbReference>
<feature type="region of interest" description="Disordered" evidence="4">
    <location>
        <begin position="967"/>
        <end position="1096"/>
    </location>
</feature>
<dbReference type="Proteomes" id="UP000017559">
    <property type="component" value="Unassembled WGS sequence"/>
</dbReference>
<feature type="compositionally biased region" description="Acidic residues" evidence="4">
    <location>
        <begin position="1087"/>
        <end position="1096"/>
    </location>
</feature>
<dbReference type="PROSITE" id="PS50005">
    <property type="entry name" value="TPR"/>
    <property type="match status" value="3"/>
</dbReference>
<dbReference type="OrthoDB" id="343875at2759"/>
<feature type="region of interest" description="Disordered" evidence="4">
    <location>
        <begin position="932"/>
        <end position="953"/>
    </location>
</feature>
<keyword evidence="5" id="KW-0648">Protein biosynthesis</keyword>
<evidence type="ECO:0000256" key="3">
    <source>
        <dbReference type="PROSITE-ProRule" id="PRU00339"/>
    </source>
</evidence>
<organism evidence="5 6">
    <name type="scientific">Moniliophthora roreri (strain MCA 2997)</name>
    <name type="common">Cocoa frosty pod rot fungus</name>
    <name type="synonym">Crinipellis roreri</name>
    <dbReference type="NCBI Taxonomy" id="1381753"/>
    <lineage>
        <taxon>Eukaryota</taxon>
        <taxon>Fungi</taxon>
        <taxon>Dikarya</taxon>
        <taxon>Basidiomycota</taxon>
        <taxon>Agaricomycotina</taxon>
        <taxon>Agaricomycetes</taxon>
        <taxon>Agaricomycetidae</taxon>
        <taxon>Agaricales</taxon>
        <taxon>Marasmiineae</taxon>
        <taxon>Marasmiaceae</taxon>
        <taxon>Moniliophthora</taxon>
    </lineage>
</organism>
<feature type="repeat" description="TPR" evidence="3">
    <location>
        <begin position="153"/>
        <end position="186"/>
    </location>
</feature>
<dbReference type="HOGENOM" id="CLU_003008_0_0_1"/>
<keyword evidence="2 3" id="KW-0802">TPR repeat</keyword>
<dbReference type="GO" id="GO:0016593">
    <property type="term" value="C:Cdc73/Paf1 complex"/>
    <property type="evidence" value="ECO:0007669"/>
    <property type="project" value="TreeGrafter"/>
</dbReference>
<dbReference type="PANTHER" id="PTHR14027">
    <property type="entry name" value="RNA POLYMERASE-ASSOCIATED PROTEIN CTR9"/>
    <property type="match status" value="1"/>
</dbReference>
<feature type="repeat" description="TPR" evidence="3">
    <location>
        <begin position="555"/>
        <end position="588"/>
    </location>
</feature>
<dbReference type="InterPro" id="IPR031101">
    <property type="entry name" value="Ctr9"/>
</dbReference>
<comment type="caution">
    <text evidence="5">The sequence shown here is derived from an EMBL/GenBank/DDBJ whole genome shotgun (WGS) entry which is preliminary data.</text>
</comment>
<dbReference type="EMBL" id="AWSO01000074">
    <property type="protein sequence ID" value="ESK95591.1"/>
    <property type="molecule type" value="Genomic_DNA"/>
</dbReference>
<dbReference type="PANTHER" id="PTHR14027:SF2">
    <property type="entry name" value="RNA POLYMERASE-ASSOCIATED PROTEIN CTR9 HOMOLOG"/>
    <property type="match status" value="1"/>
</dbReference>
<dbReference type="AlphaFoldDB" id="V2XRU3"/>
<dbReference type="GO" id="GO:0006355">
    <property type="term" value="P:regulation of DNA-templated transcription"/>
    <property type="evidence" value="ECO:0007669"/>
    <property type="project" value="InterPro"/>
</dbReference>
<evidence type="ECO:0000256" key="2">
    <source>
        <dbReference type="ARBA" id="ARBA00022803"/>
    </source>
</evidence>
<dbReference type="InterPro" id="IPR019734">
    <property type="entry name" value="TPR_rpt"/>
</dbReference>
<dbReference type="KEGG" id="mrr:Moror_12665"/>
<dbReference type="GO" id="GO:0006368">
    <property type="term" value="P:transcription elongation by RNA polymerase II"/>
    <property type="evidence" value="ECO:0007669"/>
    <property type="project" value="TreeGrafter"/>
</dbReference>
<evidence type="ECO:0000256" key="1">
    <source>
        <dbReference type="ARBA" id="ARBA00022737"/>
    </source>
</evidence>
<protein>
    <submittedName>
        <fullName evidence="5">Pol ii transcription elongation factor</fullName>
    </submittedName>
</protein>
<name>V2XRU3_MONRO</name>
<dbReference type="Pfam" id="PF13432">
    <property type="entry name" value="TPR_16"/>
    <property type="match status" value="2"/>
</dbReference>
<proteinExistence type="predicted"/>
<evidence type="ECO:0000313" key="5">
    <source>
        <dbReference type="EMBL" id="ESK95591.1"/>
    </source>
</evidence>
<feature type="compositionally biased region" description="Acidic residues" evidence="4">
    <location>
        <begin position="1033"/>
        <end position="1050"/>
    </location>
</feature>
<gene>
    <name evidence="5" type="ORF">Moror_12665</name>
</gene>
<accession>V2XRU3</accession>
<dbReference type="InterPro" id="IPR011990">
    <property type="entry name" value="TPR-like_helical_dom_sf"/>
</dbReference>
<dbReference type="Gene3D" id="1.25.40.10">
    <property type="entry name" value="Tetratricopeptide repeat domain"/>
    <property type="match status" value="4"/>
</dbReference>
<feature type="compositionally biased region" description="Basic and acidic residues" evidence="4">
    <location>
        <begin position="967"/>
        <end position="994"/>
    </location>
</feature>
<reference evidence="5 6" key="1">
    <citation type="journal article" date="2014" name="BMC Genomics">
        <title>Genome and secretome analysis of the hemibiotrophic fungal pathogen, Moniliophthora roreri, which causes frosty pod rot disease of cacao: mechanisms of the biotrophic and necrotrophic phases.</title>
        <authorList>
            <person name="Meinhardt L.W."/>
            <person name="Costa G.G.L."/>
            <person name="Thomazella D.P.T."/>
            <person name="Teixeira P.J.P.L."/>
            <person name="Carazzolle M.F."/>
            <person name="Schuster S.C."/>
            <person name="Carlson J.E."/>
            <person name="Guiltinan M.J."/>
            <person name="Mieczkowski P."/>
            <person name="Farmer A."/>
            <person name="Ramaraj T."/>
            <person name="Crozier J."/>
            <person name="Davis R.E."/>
            <person name="Shao J."/>
            <person name="Melnick R.L."/>
            <person name="Pereira G.A.G."/>
            <person name="Bailey B.A."/>
        </authorList>
    </citation>
    <scope>NUCLEOTIDE SEQUENCE [LARGE SCALE GENOMIC DNA]</scope>
    <source>
        <strain evidence="5 6">MCA 2997</strain>
    </source>
</reference>
<dbReference type="Pfam" id="PF13181">
    <property type="entry name" value="TPR_8"/>
    <property type="match status" value="1"/>
</dbReference>
<keyword evidence="5" id="KW-0251">Elongation factor</keyword>
<feature type="repeat" description="TPR" evidence="3">
    <location>
        <begin position="760"/>
        <end position="793"/>
    </location>
</feature>
<evidence type="ECO:0000256" key="4">
    <source>
        <dbReference type="SAM" id="MobiDB-lite"/>
    </source>
</evidence>
<dbReference type="SMART" id="SM00028">
    <property type="entry name" value="TPR"/>
    <property type="match status" value="9"/>
</dbReference>
<dbReference type="STRING" id="1381753.V2XRU3"/>